<organism evidence="1 2">
    <name type="scientific">Halteria grandinella</name>
    <dbReference type="NCBI Taxonomy" id="5974"/>
    <lineage>
        <taxon>Eukaryota</taxon>
        <taxon>Sar</taxon>
        <taxon>Alveolata</taxon>
        <taxon>Ciliophora</taxon>
        <taxon>Intramacronucleata</taxon>
        <taxon>Spirotrichea</taxon>
        <taxon>Stichotrichia</taxon>
        <taxon>Sporadotrichida</taxon>
        <taxon>Halteriidae</taxon>
        <taxon>Halteria</taxon>
    </lineage>
</organism>
<name>A0A8J8SY22_HALGN</name>
<accession>A0A8J8SY22</accession>
<protein>
    <submittedName>
        <fullName evidence="1">Uncharacterized protein</fullName>
    </submittedName>
</protein>
<comment type="caution">
    <text evidence="1">The sequence shown here is derived from an EMBL/GenBank/DDBJ whole genome shotgun (WGS) entry which is preliminary data.</text>
</comment>
<sequence length="120" mass="13771">MLAARSFVAIFMPIVEIPGLQLQIIRRSQNADLTAPALTNIHSSNRSIRRYSHRDPTQSHRLHFTKFEKIDKIETSDLHSPCETSEPQILRHVDPIYSISIQLVVSIVRSIRSGKTQRRT</sequence>
<keyword evidence="2" id="KW-1185">Reference proteome</keyword>
<reference evidence="1" key="1">
    <citation type="submission" date="2019-06" db="EMBL/GenBank/DDBJ databases">
        <authorList>
            <person name="Zheng W."/>
        </authorList>
    </citation>
    <scope>NUCLEOTIDE SEQUENCE</scope>
    <source>
        <strain evidence="1">QDHG01</strain>
    </source>
</reference>
<dbReference type="AlphaFoldDB" id="A0A8J8SY22"/>
<dbReference type="EMBL" id="RRYP01016510">
    <property type="protein sequence ID" value="TNV75077.1"/>
    <property type="molecule type" value="Genomic_DNA"/>
</dbReference>
<evidence type="ECO:0000313" key="1">
    <source>
        <dbReference type="EMBL" id="TNV75077.1"/>
    </source>
</evidence>
<dbReference type="Proteomes" id="UP000785679">
    <property type="component" value="Unassembled WGS sequence"/>
</dbReference>
<gene>
    <name evidence="1" type="ORF">FGO68_gene14609</name>
</gene>
<proteinExistence type="predicted"/>
<evidence type="ECO:0000313" key="2">
    <source>
        <dbReference type="Proteomes" id="UP000785679"/>
    </source>
</evidence>